<protein>
    <submittedName>
        <fullName evidence="1">Uncharacterized protein</fullName>
    </submittedName>
</protein>
<proteinExistence type="predicted"/>
<dbReference type="EMBL" id="AHMH02000142">
    <property type="protein sequence ID" value="EMM98822.1"/>
    <property type="molecule type" value="Genomic_DNA"/>
</dbReference>
<evidence type="ECO:0000313" key="1">
    <source>
        <dbReference type="EMBL" id="EMM98822.1"/>
    </source>
</evidence>
<organism evidence="1 2">
    <name type="scientific">Leptospira noguchii str. 2007001578</name>
    <dbReference type="NCBI Taxonomy" id="1049974"/>
    <lineage>
        <taxon>Bacteria</taxon>
        <taxon>Pseudomonadati</taxon>
        <taxon>Spirochaetota</taxon>
        <taxon>Spirochaetia</taxon>
        <taxon>Leptospirales</taxon>
        <taxon>Leptospiraceae</taxon>
        <taxon>Leptospira</taxon>
    </lineage>
</organism>
<keyword evidence="2" id="KW-1185">Reference proteome</keyword>
<evidence type="ECO:0000313" key="2">
    <source>
        <dbReference type="Proteomes" id="UP000012099"/>
    </source>
</evidence>
<name>A0ABN0IWD3_9LEPT</name>
<gene>
    <name evidence="1" type="ORF">LEP1GSC035_3471</name>
</gene>
<comment type="caution">
    <text evidence="1">The sequence shown here is derived from an EMBL/GenBank/DDBJ whole genome shotgun (WGS) entry which is preliminary data.</text>
</comment>
<dbReference type="Proteomes" id="UP000012099">
    <property type="component" value="Unassembled WGS sequence"/>
</dbReference>
<sequence>MKLFIISFPKISQSLISSFREEWIETCFGIFFRLDVLV</sequence>
<accession>A0ABN0IWD3</accession>
<reference evidence="1 2" key="1">
    <citation type="submission" date="2013-01" db="EMBL/GenBank/DDBJ databases">
        <authorList>
            <person name="Harkins D.M."/>
            <person name="Durkin A.S."/>
            <person name="Brinkac L.M."/>
            <person name="Haft D.H."/>
            <person name="Selengut J.D."/>
            <person name="Sanka R."/>
            <person name="DePew J."/>
            <person name="Purushe J."/>
            <person name="Whelen A.C."/>
            <person name="Vinetz J.M."/>
            <person name="Sutton G.G."/>
            <person name="Nierman W.C."/>
            <person name="Fouts D.E."/>
        </authorList>
    </citation>
    <scope>NUCLEOTIDE SEQUENCE [LARGE SCALE GENOMIC DNA]</scope>
    <source>
        <strain evidence="1 2">2007001578</strain>
    </source>
</reference>